<gene>
    <name evidence="1" type="ORF">CVIRNUC_004785</name>
</gene>
<evidence type="ECO:0008006" key="3">
    <source>
        <dbReference type="Google" id="ProtNLM"/>
    </source>
</evidence>
<organism evidence="1 2">
    <name type="scientific">Coccomyxa viridis</name>
    <dbReference type="NCBI Taxonomy" id="1274662"/>
    <lineage>
        <taxon>Eukaryota</taxon>
        <taxon>Viridiplantae</taxon>
        <taxon>Chlorophyta</taxon>
        <taxon>core chlorophytes</taxon>
        <taxon>Trebouxiophyceae</taxon>
        <taxon>Trebouxiophyceae incertae sedis</taxon>
        <taxon>Coccomyxaceae</taxon>
        <taxon>Coccomyxa</taxon>
    </lineage>
</organism>
<evidence type="ECO:0000313" key="1">
    <source>
        <dbReference type="EMBL" id="CAK0779482.1"/>
    </source>
</evidence>
<evidence type="ECO:0000313" key="2">
    <source>
        <dbReference type="Proteomes" id="UP001314263"/>
    </source>
</evidence>
<dbReference type="PANTHER" id="PTHR42869">
    <property type="entry name" value="SLL0572 PROTEIN"/>
    <property type="match status" value="1"/>
</dbReference>
<dbReference type="EMBL" id="CAUYUE010000005">
    <property type="protein sequence ID" value="CAK0779482.1"/>
    <property type="molecule type" value="Genomic_DNA"/>
</dbReference>
<keyword evidence="2" id="KW-1185">Reference proteome</keyword>
<dbReference type="InterPro" id="IPR053199">
    <property type="entry name" value="cDPG_synthetase-like"/>
</dbReference>
<reference evidence="1 2" key="1">
    <citation type="submission" date="2023-10" db="EMBL/GenBank/DDBJ databases">
        <authorList>
            <person name="Maclean D."/>
            <person name="Macfadyen A."/>
        </authorList>
    </citation>
    <scope>NUCLEOTIDE SEQUENCE [LARGE SCALE GENOMIC DNA]</scope>
</reference>
<comment type="caution">
    <text evidence="1">The sequence shown here is derived from an EMBL/GenBank/DDBJ whole genome shotgun (WGS) entry which is preliminary data.</text>
</comment>
<dbReference type="AlphaFoldDB" id="A0AAV1I6B2"/>
<sequence>MAGRKGAGADDEQRERYIIVGAGGRDFHVFNTLFRDNEKAEIPGIDDKKYPPELAGPLYPQGIQIYPEDELPDLIKRFHASKCILAYSDISAESVLDLASRVLVAGADFFMLAPYKTFLQSTKPVVAVTAVRTGAGKSQASAYVNKFLREHHLRTTVVRHPMPYGDLRAQKVERFATYDDLQKYNVTIEEREEYEQHLKMGTVVYAGVDYEAILREAEKEADVIIWDGGNNDTPFFKPDLWMCIADPHRLGHERTYYPGCVNFRAADENVEKLKETAKELNPRAKVVVTDSLVTVDNADTIRGKKVVLVEDGPTLTHGGMPYGAGKYAAEANDAQIVDPREYYQGSLKRTLKKYPHIGKTIPAMGYSAKQVDDLAKTIEAVPADAVVVATPIDLNRLIHMSKPSTTVAYKIADRKGEQSLREVLEDFIRNCKALRQKAQA</sequence>
<dbReference type="Proteomes" id="UP001314263">
    <property type="component" value="Unassembled WGS sequence"/>
</dbReference>
<protein>
    <recommendedName>
        <fullName evidence="3">GTPase</fullName>
    </recommendedName>
</protein>
<proteinExistence type="predicted"/>
<dbReference type="PANTHER" id="PTHR42869:SF1">
    <property type="entry name" value="SLL0572 PROTEIN"/>
    <property type="match status" value="1"/>
</dbReference>
<name>A0AAV1I6B2_9CHLO</name>
<accession>A0AAV1I6B2</accession>